<gene>
    <name evidence="1" type="ORF">IWA51_08285</name>
</gene>
<dbReference type="SUPFAM" id="SSF102829">
    <property type="entry name" value="Cell division protein ZapA-like"/>
    <property type="match status" value="1"/>
</dbReference>
<dbReference type="InterPro" id="IPR036192">
    <property type="entry name" value="Cell_div_ZapA-like_sf"/>
</dbReference>
<name>A0A7T3RC09_9SPIR</name>
<dbReference type="Gene3D" id="6.10.250.790">
    <property type="match status" value="1"/>
</dbReference>
<keyword evidence="1" id="KW-0131">Cell cycle</keyword>
<dbReference type="InterPro" id="IPR007838">
    <property type="entry name" value="Cell_div_ZapA-like"/>
</dbReference>
<reference evidence="1 2" key="1">
    <citation type="submission" date="2020-11" db="EMBL/GenBank/DDBJ databases">
        <title>Treponema Peruensis nv. sp., first commensal Treponema isolated from human feces.</title>
        <authorList>
            <person name="Belkhou C."/>
            <person name="Raes J."/>
        </authorList>
    </citation>
    <scope>NUCLEOTIDE SEQUENCE [LARGE SCALE GENOMIC DNA]</scope>
    <source>
        <strain evidence="1 2">RCC2812</strain>
    </source>
</reference>
<accession>A0A7T3RC09</accession>
<dbReference type="KEGG" id="tper:IWA51_08285"/>
<evidence type="ECO:0000313" key="1">
    <source>
        <dbReference type="EMBL" id="QQA00270.1"/>
    </source>
</evidence>
<sequence length="102" mass="11648">MGKLQIKILGTAFSAQANEDDEYLQKLLNYYREITDTIKKSGKLSDPLKISILAGISLVDELYKEKQLNARLNSENPQKEKNDSEVMRLTEEMINKITEAVE</sequence>
<proteinExistence type="predicted"/>
<dbReference type="Proteomes" id="UP000595224">
    <property type="component" value="Chromosome"/>
</dbReference>
<dbReference type="AlphaFoldDB" id="A0A7T3RC09"/>
<organism evidence="1 2">
    <name type="scientific">Treponema peruense</name>
    <dbReference type="NCBI Taxonomy" id="2787628"/>
    <lineage>
        <taxon>Bacteria</taxon>
        <taxon>Pseudomonadati</taxon>
        <taxon>Spirochaetota</taxon>
        <taxon>Spirochaetia</taxon>
        <taxon>Spirochaetales</taxon>
        <taxon>Treponemataceae</taxon>
        <taxon>Treponema</taxon>
    </lineage>
</organism>
<dbReference type="RefSeq" id="WP_177528989.1">
    <property type="nucleotide sequence ID" value="NZ_CBCSHE010000001.1"/>
</dbReference>
<keyword evidence="1" id="KW-0132">Cell division</keyword>
<keyword evidence="2" id="KW-1185">Reference proteome</keyword>
<evidence type="ECO:0000313" key="2">
    <source>
        <dbReference type="Proteomes" id="UP000595224"/>
    </source>
</evidence>
<dbReference type="InterPro" id="IPR053712">
    <property type="entry name" value="Bac_CellDiv_Activator"/>
</dbReference>
<dbReference type="EMBL" id="CP064936">
    <property type="protein sequence ID" value="QQA00270.1"/>
    <property type="molecule type" value="Genomic_DNA"/>
</dbReference>
<dbReference type="Pfam" id="PF05164">
    <property type="entry name" value="ZapA"/>
    <property type="match status" value="1"/>
</dbReference>
<dbReference type="GO" id="GO:0051301">
    <property type="term" value="P:cell division"/>
    <property type="evidence" value="ECO:0007669"/>
    <property type="project" value="UniProtKB-KW"/>
</dbReference>
<protein>
    <submittedName>
        <fullName evidence="1">Cell division protein ZapA</fullName>
    </submittedName>
</protein>